<dbReference type="OrthoDB" id="9788329at2"/>
<accession>A0A4R1BKW1</accession>
<dbReference type="Pfam" id="PF08666">
    <property type="entry name" value="SAF"/>
    <property type="match status" value="1"/>
</dbReference>
<dbReference type="InterPro" id="IPR017592">
    <property type="entry name" value="Pilus_assmbl_Flp-typ_CpaB"/>
</dbReference>
<dbReference type="Pfam" id="PF16976">
    <property type="entry name" value="RcpC"/>
    <property type="match status" value="1"/>
</dbReference>
<comment type="caution">
    <text evidence="2">The sequence shown here is derived from an EMBL/GenBank/DDBJ whole genome shotgun (WGS) entry which is preliminary data.</text>
</comment>
<evidence type="ECO:0000313" key="3">
    <source>
        <dbReference type="Proteomes" id="UP000295443"/>
    </source>
</evidence>
<dbReference type="Proteomes" id="UP000295443">
    <property type="component" value="Unassembled WGS sequence"/>
</dbReference>
<dbReference type="InterPro" id="IPR013974">
    <property type="entry name" value="SAF"/>
</dbReference>
<dbReference type="AlphaFoldDB" id="A0A4R1BKW1"/>
<protein>
    <submittedName>
        <fullName evidence="2">Flp pilus assembly protein CpaB</fullName>
    </submittedName>
</protein>
<dbReference type="Gene3D" id="3.90.1210.10">
    <property type="entry name" value="Antifreeze-like/N-acetylneuraminic acid synthase C-terminal domain"/>
    <property type="match status" value="1"/>
</dbReference>
<dbReference type="NCBIfam" id="TIGR03177">
    <property type="entry name" value="pilus_cpaB"/>
    <property type="match status" value="1"/>
</dbReference>
<reference evidence="2 3" key="1">
    <citation type="submission" date="2019-03" db="EMBL/GenBank/DDBJ databases">
        <title>Genome sequence of Thiobacillaceae bacterium LSR1, a sulfur-oxidizing bacterium isolated from freshwater sediment.</title>
        <authorList>
            <person name="Li S."/>
        </authorList>
    </citation>
    <scope>NUCLEOTIDE SEQUENCE [LARGE SCALE GENOMIC DNA]</scope>
    <source>
        <strain evidence="2 3">LSR1</strain>
    </source>
</reference>
<dbReference type="SMART" id="SM00858">
    <property type="entry name" value="SAF"/>
    <property type="match status" value="1"/>
</dbReference>
<evidence type="ECO:0000259" key="1">
    <source>
        <dbReference type="SMART" id="SM00858"/>
    </source>
</evidence>
<dbReference type="CDD" id="cd11614">
    <property type="entry name" value="SAF_CpaB_FlgA_like"/>
    <property type="match status" value="1"/>
</dbReference>
<organism evidence="2 3">
    <name type="scientific">Parasulfuritortus cantonensis</name>
    <dbReference type="NCBI Taxonomy" id="2528202"/>
    <lineage>
        <taxon>Bacteria</taxon>
        <taxon>Pseudomonadati</taxon>
        <taxon>Pseudomonadota</taxon>
        <taxon>Betaproteobacteria</taxon>
        <taxon>Nitrosomonadales</taxon>
        <taxon>Thiobacillaceae</taxon>
        <taxon>Parasulfuritortus</taxon>
    </lineage>
</organism>
<dbReference type="InterPro" id="IPR031571">
    <property type="entry name" value="RcpC_dom"/>
</dbReference>
<sequence length="333" mass="34144">MVGKTQKIVGLALVVLALLLGAYAWILSSRMAAEQKAAQPKMLPVVVAQVRIPADTEVSPEMVKTSLFPSRPDGAFSDLNSVIGKVASADIAAGEPLLQERLGGGLRAMLQHIAADERAVAIHVDEVIGVGNRLLPGDIVDVFFTLRRNGTEIANTQSRLLLEKLPVLAFGSKDVGAMAGGSAAVGGKVPVSGGAASRSAEMPKTAVLAVKVPDIDKLVLASESGRLILALRPHEQPQGAEVLVTPATDAAKPGVAPAAPAAVVPAAVAVVAPPAPLTLTQLIAMTEKTAPPVQSQAGAKTGKRGRSSQTATVIVMHGLKEKTVRVATSGTRP</sequence>
<evidence type="ECO:0000313" key="2">
    <source>
        <dbReference type="EMBL" id="TCJ17979.1"/>
    </source>
</evidence>
<dbReference type="EMBL" id="SJZB01000013">
    <property type="protein sequence ID" value="TCJ17979.1"/>
    <property type="molecule type" value="Genomic_DNA"/>
</dbReference>
<proteinExistence type="predicted"/>
<keyword evidence="3" id="KW-1185">Reference proteome</keyword>
<gene>
    <name evidence="2" type="primary">cpaB</name>
    <name evidence="2" type="ORF">EZJ19_03480</name>
</gene>
<name>A0A4R1BKW1_9PROT</name>
<feature type="domain" description="SAF" evidence="1">
    <location>
        <begin position="43"/>
        <end position="103"/>
    </location>
</feature>